<evidence type="ECO:0000313" key="2">
    <source>
        <dbReference type="WBParaSite" id="ALUE_0001485801-mRNA-1"/>
    </source>
</evidence>
<protein>
    <submittedName>
        <fullName evidence="2">Uncharacterized protein</fullName>
    </submittedName>
</protein>
<keyword evidence="1" id="KW-1185">Reference proteome</keyword>
<dbReference type="WBParaSite" id="ALUE_0001485801-mRNA-1">
    <property type="protein sequence ID" value="ALUE_0001485801-mRNA-1"/>
    <property type="gene ID" value="ALUE_0001485801"/>
</dbReference>
<organism evidence="1 2">
    <name type="scientific">Ascaris lumbricoides</name>
    <name type="common">Giant roundworm</name>
    <dbReference type="NCBI Taxonomy" id="6252"/>
    <lineage>
        <taxon>Eukaryota</taxon>
        <taxon>Metazoa</taxon>
        <taxon>Ecdysozoa</taxon>
        <taxon>Nematoda</taxon>
        <taxon>Chromadorea</taxon>
        <taxon>Rhabditida</taxon>
        <taxon>Spirurina</taxon>
        <taxon>Ascaridomorpha</taxon>
        <taxon>Ascaridoidea</taxon>
        <taxon>Ascarididae</taxon>
        <taxon>Ascaris</taxon>
    </lineage>
</organism>
<evidence type="ECO:0000313" key="1">
    <source>
        <dbReference type="Proteomes" id="UP000036681"/>
    </source>
</evidence>
<name>A0A0M3IB30_ASCLU</name>
<dbReference type="AlphaFoldDB" id="A0A0M3IB30"/>
<proteinExistence type="predicted"/>
<dbReference type="Proteomes" id="UP000036681">
    <property type="component" value="Unplaced"/>
</dbReference>
<sequence>MVHVAENVATRVKHGQFHHNVFPTSLGGGQRCDRIYLVESND</sequence>
<reference evidence="2" key="1">
    <citation type="submission" date="2017-02" db="UniProtKB">
        <authorList>
            <consortium name="WormBaseParasite"/>
        </authorList>
    </citation>
    <scope>IDENTIFICATION</scope>
</reference>
<accession>A0A0M3IB30</accession>